<sequence length="327" mass="35838">MDTGSHLMVGLGLGAWAGSEALAAGHPGIAAGLIAGSVLGAQAPDLDCLARLRSKAAYLRQHRSASHALTAAPLWSLGIALALQALWGGTLPLPALAGWTFIAVLSHLLLDLCNDDGVRLLYPRRKRYAFSILPGFDPLLFGGHAAALLAWTLLGTPADVLLPLLYIAIGVYLIWRLAERRRLSQRLPGLDPGGGQVLRYVVLPTPSLRRWHVVKCRPDGGYLIGEWTGEILVWTDELNCSDEPSAQAAAQHPEVKAFLSFTTLHCARVTPLSWGYEVCWIDVRYRRDRQYPLAARVLLDSALQPVGCYVGWHSRRRRARQVQMCTY</sequence>
<feature type="transmembrane region" description="Helical" evidence="1">
    <location>
        <begin position="93"/>
        <end position="110"/>
    </location>
</feature>
<dbReference type="InterPro" id="IPR053170">
    <property type="entry name" value="Transcription_regulator"/>
</dbReference>
<dbReference type="EMBL" id="JACXIZ010000017">
    <property type="protein sequence ID" value="MBD2845674.1"/>
    <property type="molecule type" value="Genomic_DNA"/>
</dbReference>
<evidence type="ECO:0000313" key="2">
    <source>
        <dbReference type="EMBL" id="MBD2845674.1"/>
    </source>
</evidence>
<protein>
    <submittedName>
        <fullName evidence="2">Metal-dependent hydrolase</fullName>
    </submittedName>
</protein>
<keyword evidence="1" id="KW-0812">Transmembrane</keyword>
<keyword evidence="1" id="KW-0472">Membrane</keyword>
<gene>
    <name evidence="2" type="ORF">IDH44_10780</name>
</gene>
<proteinExistence type="predicted"/>
<dbReference type="Pfam" id="PF04307">
    <property type="entry name" value="YdjM"/>
    <property type="match status" value="1"/>
</dbReference>
<keyword evidence="2" id="KW-0378">Hydrolase</keyword>
<dbReference type="InterPro" id="IPR007404">
    <property type="entry name" value="YdjM-like"/>
</dbReference>
<name>A0A927BUC5_9BACL</name>
<dbReference type="PANTHER" id="PTHR40031">
    <property type="entry name" value="HYPOTHETICAL MEMBRANE SPANNING PROTEIN"/>
    <property type="match status" value="1"/>
</dbReference>
<dbReference type="Proteomes" id="UP000621560">
    <property type="component" value="Unassembled WGS sequence"/>
</dbReference>
<reference evidence="2" key="1">
    <citation type="submission" date="2020-09" db="EMBL/GenBank/DDBJ databases">
        <title>A novel bacterium of genus Paenibacillus, isolated from South China Sea.</title>
        <authorList>
            <person name="Huang H."/>
            <person name="Mo K."/>
            <person name="Hu Y."/>
        </authorList>
    </citation>
    <scope>NUCLEOTIDE SEQUENCE</scope>
    <source>
        <strain evidence="2">IB182496</strain>
    </source>
</reference>
<dbReference type="GO" id="GO:0016787">
    <property type="term" value="F:hydrolase activity"/>
    <property type="evidence" value="ECO:0007669"/>
    <property type="project" value="UniProtKB-KW"/>
</dbReference>
<organism evidence="2 3">
    <name type="scientific">Paenibacillus sabuli</name>
    <dbReference type="NCBI Taxonomy" id="2772509"/>
    <lineage>
        <taxon>Bacteria</taxon>
        <taxon>Bacillati</taxon>
        <taxon>Bacillota</taxon>
        <taxon>Bacilli</taxon>
        <taxon>Bacillales</taxon>
        <taxon>Paenibacillaceae</taxon>
        <taxon>Paenibacillus</taxon>
    </lineage>
</organism>
<feature type="transmembrane region" description="Helical" evidence="1">
    <location>
        <begin position="68"/>
        <end position="87"/>
    </location>
</feature>
<keyword evidence="3" id="KW-1185">Reference proteome</keyword>
<accession>A0A927BUC5</accession>
<dbReference type="AlphaFoldDB" id="A0A927BUC5"/>
<comment type="caution">
    <text evidence="2">The sequence shown here is derived from an EMBL/GenBank/DDBJ whole genome shotgun (WGS) entry which is preliminary data.</text>
</comment>
<dbReference type="PANTHER" id="PTHR40031:SF1">
    <property type="entry name" value="MEMBRANE-BOUND METAL-DEPENDENT HYDROLASE"/>
    <property type="match status" value="1"/>
</dbReference>
<keyword evidence="1" id="KW-1133">Transmembrane helix</keyword>
<feature type="transmembrane region" description="Helical" evidence="1">
    <location>
        <begin position="130"/>
        <end position="154"/>
    </location>
</feature>
<evidence type="ECO:0000256" key="1">
    <source>
        <dbReference type="SAM" id="Phobius"/>
    </source>
</evidence>
<dbReference type="RefSeq" id="WP_190917484.1">
    <property type="nucleotide sequence ID" value="NZ_JACXIZ010000017.1"/>
</dbReference>
<feature type="transmembrane region" description="Helical" evidence="1">
    <location>
        <begin position="160"/>
        <end position="178"/>
    </location>
</feature>
<evidence type="ECO:0000313" key="3">
    <source>
        <dbReference type="Proteomes" id="UP000621560"/>
    </source>
</evidence>